<feature type="transmembrane region" description="Helical" evidence="2">
    <location>
        <begin position="61"/>
        <end position="88"/>
    </location>
</feature>
<evidence type="ECO:0000256" key="2">
    <source>
        <dbReference type="SAM" id="Phobius"/>
    </source>
</evidence>
<feature type="region of interest" description="Disordered" evidence="1">
    <location>
        <begin position="105"/>
        <end position="128"/>
    </location>
</feature>
<organism evidence="3 4">
    <name type="scientific">Paralvinella palmiformis</name>
    <dbReference type="NCBI Taxonomy" id="53620"/>
    <lineage>
        <taxon>Eukaryota</taxon>
        <taxon>Metazoa</taxon>
        <taxon>Spiralia</taxon>
        <taxon>Lophotrochozoa</taxon>
        <taxon>Annelida</taxon>
        <taxon>Polychaeta</taxon>
        <taxon>Sedentaria</taxon>
        <taxon>Canalipalpata</taxon>
        <taxon>Terebellida</taxon>
        <taxon>Terebelliformia</taxon>
        <taxon>Alvinellidae</taxon>
        <taxon>Paralvinella</taxon>
    </lineage>
</organism>
<evidence type="ECO:0000313" key="3">
    <source>
        <dbReference type="EMBL" id="KAK2141856.1"/>
    </source>
</evidence>
<evidence type="ECO:0008006" key="5">
    <source>
        <dbReference type="Google" id="ProtNLM"/>
    </source>
</evidence>
<gene>
    <name evidence="3" type="ORF">LSH36_1031g00008</name>
</gene>
<evidence type="ECO:0000313" key="4">
    <source>
        <dbReference type="Proteomes" id="UP001208570"/>
    </source>
</evidence>
<proteinExistence type="predicted"/>
<dbReference type="CDD" id="cd00637">
    <property type="entry name" value="7tm_classA_rhodopsin-like"/>
    <property type="match status" value="1"/>
</dbReference>
<keyword evidence="2" id="KW-1133">Transmembrane helix</keyword>
<dbReference type="EMBL" id="JAODUP010001031">
    <property type="protein sequence ID" value="KAK2141856.1"/>
    <property type="molecule type" value="Genomic_DNA"/>
</dbReference>
<reference evidence="3" key="1">
    <citation type="journal article" date="2023" name="Mol. Biol. Evol.">
        <title>Third-Generation Sequencing Reveals the Adaptive Role of the Epigenome in Three Deep-Sea Polychaetes.</title>
        <authorList>
            <person name="Perez M."/>
            <person name="Aroh O."/>
            <person name="Sun Y."/>
            <person name="Lan Y."/>
            <person name="Juniper S.K."/>
            <person name="Young C.R."/>
            <person name="Angers B."/>
            <person name="Qian P.Y."/>
        </authorList>
    </citation>
    <scope>NUCLEOTIDE SEQUENCE</scope>
    <source>
        <strain evidence="3">P08H-3</strain>
    </source>
</reference>
<accession>A0AAD9IVQ6</accession>
<dbReference type="AlphaFoldDB" id="A0AAD9IVQ6"/>
<dbReference type="Proteomes" id="UP001208570">
    <property type="component" value="Unassembled WGS sequence"/>
</dbReference>
<name>A0AAD9IVQ6_9ANNE</name>
<dbReference type="SUPFAM" id="SSF81321">
    <property type="entry name" value="Family A G protein-coupled receptor-like"/>
    <property type="match status" value="1"/>
</dbReference>
<keyword evidence="2" id="KW-0472">Membrane</keyword>
<comment type="caution">
    <text evidence="3">The sequence shown here is derived from an EMBL/GenBank/DDBJ whole genome shotgun (WGS) entry which is preliminary data.</text>
</comment>
<dbReference type="Gene3D" id="1.20.1070.10">
    <property type="entry name" value="Rhodopsin 7-helix transmembrane proteins"/>
    <property type="match status" value="1"/>
</dbReference>
<keyword evidence="2" id="KW-0812">Transmembrane</keyword>
<protein>
    <recommendedName>
        <fullName evidence="5">G-protein coupled receptors family 1 profile domain-containing protein</fullName>
    </recommendedName>
</protein>
<keyword evidence="4" id="KW-1185">Reference proteome</keyword>
<sequence length="170" mass="19600">MSFRDQRIRKGSNAIYPLFYTVVYTTQDTDISVFYNNMTYAVMVNCAEYNVRGPNDRTVFAYYQLLTMFILPVIVLLFCYTIVIQVLWRSNKELVRMTQTETNRKEANSCSRQHKGHVRLSNSPSPRAVKGHSVEVREARKQKSQTGTIILCALLVFARCEYCANFLGVS</sequence>
<evidence type="ECO:0000256" key="1">
    <source>
        <dbReference type="SAM" id="MobiDB-lite"/>
    </source>
</evidence>